<accession>A0A368YH46</accession>
<gene>
    <name evidence="1" type="ORF">C7476_11766</name>
</gene>
<dbReference type="AlphaFoldDB" id="A0A368YH46"/>
<name>A0A368YH46_9HYPH</name>
<reference evidence="1 2" key="1">
    <citation type="submission" date="2018-07" db="EMBL/GenBank/DDBJ databases">
        <title>Genomic Encyclopedia of Type Strains, Phase III (KMG-III): the genomes of soil and plant-associated and newly described type strains.</title>
        <authorList>
            <person name="Whitman W."/>
        </authorList>
    </citation>
    <scope>NUCLEOTIDE SEQUENCE [LARGE SCALE GENOMIC DNA]</scope>
    <source>
        <strain evidence="1 2">31-25a</strain>
    </source>
</reference>
<dbReference type="EMBL" id="QPJM01000017">
    <property type="protein sequence ID" value="RCW79551.1"/>
    <property type="molecule type" value="Genomic_DNA"/>
</dbReference>
<sequence length="120" mass="13949">MGIKVKQNNNVLFGIQNEANDAQISENELADLIDAISKIMYDNAGYVRISEMENSDGFVYYLSEDECILLKTNMFGRETLEEEEYPDFAYLLYLYNVDKHPEYLAAIETRPDIFVKLRTE</sequence>
<keyword evidence="2" id="KW-1185">Reference proteome</keyword>
<comment type="caution">
    <text evidence="1">The sequence shown here is derived from an EMBL/GenBank/DDBJ whole genome shotgun (WGS) entry which is preliminary data.</text>
</comment>
<proteinExistence type="predicted"/>
<evidence type="ECO:0000313" key="2">
    <source>
        <dbReference type="Proteomes" id="UP000253324"/>
    </source>
</evidence>
<organism evidence="1 2">
    <name type="scientific">Phyllobacterium bourgognense</name>
    <dbReference type="NCBI Taxonomy" id="314236"/>
    <lineage>
        <taxon>Bacteria</taxon>
        <taxon>Pseudomonadati</taxon>
        <taxon>Pseudomonadota</taxon>
        <taxon>Alphaproteobacteria</taxon>
        <taxon>Hyphomicrobiales</taxon>
        <taxon>Phyllobacteriaceae</taxon>
        <taxon>Phyllobacterium</taxon>
    </lineage>
</organism>
<evidence type="ECO:0000313" key="1">
    <source>
        <dbReference type="EMBL" id="RCW79551.1"/>
    </source>
</evidence>
<dbReference type="Proteomes" id="UP000253324">
    <property type="component" value="Unassembled WGS sequence"/>
</dbReference>
<protein>
    <submittedName>
        <fullName evidence="1">Uncharacterized protein</fullName>
    </submittedName>
</protein>